<evidence type="ECO:0000256" key="2">
    <source>
        <dbReference type="ARBA" id="ARBA00005417"/>
    </source>
</evidence>
<dbReference type="GO" id="GO:0043190">
    <property type="term" value="C:ATP-binding cassette (ABC) transporter complex"/>
    <property type="evidence" value="ECO:0007669"/>
    <property type="project" value="TreeGrafter"/>
</dbReference>
<keyword evidence="7" id="KW-1278">Translocase</keyword>
<keyword evidence="5" id="KW-0547">Nucleotide-binding</keyword>
<dbReference type="Proteomes" id="UP000761411">
    <property type="component" value="Unassembled WGS sequence"/>
</dbReference>
<keyword evidence="6 10" id="KW-0067">ATP-binding</keyword>
<dbReference type="SUPFAM" id="SSF52540">
    <property type="entry name" value="P-loop containing nucleoside triphosphate hydrolases"/>
    <property type="match status" value="2"/>
</dbReference>
<keyword evidence="4" id="KW-1003">Cell membrane</keyword>
<dbReference type="GO" id="GO:0016887">
    <property type="term" value="F:ATP hydrolysis activity"/>
    <property type="evidence" value="ECO:0007669"/>
    <property type="project" value="InterPro"/>
</dbReference>
<dbReference type="CDD" id="cd03225">
    <property type="entry name" value="ABC_cobalt_CbiO_domain1"/>
    <property type="match status" value="2"/>
</dbReference>
<evidence type="ECO:0000259" key="9">
    <source>
        <dbReference type="PROSITE" id="PS50893"/>
    </source>
</evidence>
<comment type="subcellular location">
    <subcellularLocation>
        <location evidence="1">Cell membrane</location>
        <topology evidence="1">Peripheral membrane protein</topology>
    </subcellularLocation>
</comment>
<dbReference type="AlphaFoldDB" id="A0A944GYK3"/>
<comment type="similarity">
    <text evidence="2">Belongs to the ABC transporter superfamily.</text>
</comment>
<dbReference type="InterPro" id="IPR003593">
    <property type="entry name" value="AAA+_ATPase"/>
</dbReference>
<dbReference type="InterPro" id="IPR050095">
    <property type="entry name" value="ECF_ABC_transporter_ATP-bd"/>
</dbReference>
<evidence type="ECO:0000256" key="5">
    <source>
        <dbReference type="ARBA" id="ARBA00022741"/>
    </source>
</evidence>
<dbReference type="InterPro" id="IPR027417">
    <property type="entry name" value="P-loop_NTPase"/>
</dbReference>
<evidence type="ECO:0000256" key="7">
    <source>
        <dbReference type="ARBA" id="ARBA00022967"/>
    </source>
</evidence>
<dbReference type="PROSITE" id="PS00211">
    <property type="entry name" value="ABC_TRANSPORTER_1"/>
    <property type="match status" value="1"/>
</dbReference>
<evidence type="ECO:0000256" key="4">
    <source>
        <dbReference type="ARBA" id="ARBA00022475"/>
    </source>
</evidence>
<dbReference type="PANTHER" id="PTHR43553">
    <property type="entry name" value="HEAVY METAL TRANSPORTER"/>
    <property type="match status" value="1"/>
</dbReference>
<evidence type="ECO:0000256" key="6">
    <source>
        <dbReference type="ARBA" id="ARBA00022840"/>
    </source>
</evidence>
<gene>
    <name evidence="10" type="ORF">DYI25_15690</name>
</gene>
<dbReference type="RefSeq" id="WP_213370576.1">
    <property type="nucleotide sequence ID" value="NZ_QTKX01000002.1"/>
</dbReference>
<dbReference type="Gene3D" id="3.40.50.300">
    <property type="entry name" value="P-loop containing nucleotide triphosphate hydrolases"/>
    <property type="match status" value="2"/>
</dbReference>
<evidence type="ECO:0000256" key="8">
    <source>
        <dbReference type="ARBA" id="ARBA00023136"/>
    </source>
</evidence>
<protein>
    <submittedName>
        <fullName evidence="10">ATP-binding cassette domain-containing protein</fullName>
    </submittedName>
</protein>
<feature type="domain" description="ABC transporter" evidence="9">
    <location>
        <begin position="260"/>
        <end position="489"/>
    </location>
</feature>
<keyword evidence="3" id="KW-0813">Transport</keyword>
<sequence>MSIISSFEKLRLKFPGAEKLLFKDLSITFEKGEKVLLLGPTGCGKSTLLQALSGLIPKSVEIPIHYERAIYPDSWGFVFQDPDTQFCMPYADEEIAFVLENLQLPRELMPERIAELLSVVGLELDGPHSSIQTFSGGMKQRLAIASVLALDPDVLFFDEPTAMLDPEGTKMIWETVKKISSDKTVIIVEHKIEHVADFIDRVIVFDDAGTIIADGTPELVFASYKNEFQKNGIWFPGVWEQYKTARPPSKKLDLQNKKHLVLENFKGFRKKNVKIHIERAVAESGDWIAVAGKNGAGKSTLLLSLIQLLTTTGTYEIDGRMIHKNKDVSKDAAFVFQNPEFQFVANTVYDELAFTFMQKKEDETAVQQKVSELLLLFKLADQQDLHPYQLSMGQKRRLSVATAFAQNPFILLLDEPTFGQDSQNTFALLELLEKYQAKGCIIIMATHDRHIIEHFATKVWNVSEGKVTVAEKNFEEDEIEISVEDIHAYTI</sequence>
<dbReference type="PROSITE" id="PS50893">
    <property type="entry name" value="ABC_TRANSPORTER_2"/>
    <property type="match status" value="2"/>
</dbReference>
<dbReference type="InterPro" id="IPR017871">
    <property type="entry name" value="ABC_transporter-like_CS"/>
</dbReference>
<dbReference type="InterPro" id="IPR015856">
    <property type="entry name" value="ABC_transpr_CbiO/EcfA_su"/>
</dbReference>
<comment type="caution">
    <text evidence="10">The sequence shown here is derived from an EMBL/GenBank/DDBJ whole genome shotgun (WGS) entry which is preliminary data.</text>
</comment>
<keyword evidence="11" id="KW-1185">Reference proteome</keyword>
<dbReference type="SMART" id="SM00382">
    <property type="entry name" value="AAA"/>
    <property type="match status" value="2"/>
</dbReference>
<dbReference type="GO" id="GO:0005524">
    <property type="term" value="F:ATP binding"/>
    <property type="evidence" value="ECO:0007669"/>
    <property type="project" value="UniProtKB-KW"/>
</dbReference>
<accession>A0A944GYK3</accession>
<proteinExistence type="inferred from homology"/>
<dbReference type="PANTHER" id="PTHR43553:SF24">
    <property type="entry name" value="ENERGY-COUPLING FACTOR TRANSPORTER ATP-BINDING PROTEIN ECFA1"/>
    <property type="match status" value="1"/>
</dbReference>
<reference evidence="10 11" key="1">
    <citation type="journal article" date="2021" name="Microorganisms">
        <title>Bacterial Dimethylsulfoniopropionate Biosynthesis in the East China Sea.</title>
        <authorList>
            <person name="Liu J."/>
            <person name="Zhang Y."/>
            <person name="Liu J."/>
            <person name="Zhong H."/>
            <person name="Williams B.T."/>
            <person name="Zheng Y."/>
            <person name="Curson A.R.J."/>
            <person name="Sun C."/>
            <person name="Sun H."/>
            <person name="Song D."/>
            <person name="Wagner Mackenzie B."/>
            <person name="Bermejo Martinez A."/>
            <person name="Todd J.D."/>
            <person name="Zhang X.H."/>
        </authorList>
    </citation>
    <scope>NUCLEOTIDE SEQUENCE [LARGE SCALE GENOMIC DNA]</scope>
    <source>
        <strain evidence="10 11">ESS08</strain>
    </source>
</reference>
<keyword evidence="8" id="KW-0472">Membrane</keyword>
<evidence type="ECO:0000256" key="3">
    <source>
        <dbReference type="ARBA" id="ARBA00022448"/>
    </source>
</evidence>
<dbReference type="Pfam" id="PF00005">
    <property type="entry name" value="ABC_tran"/>
    <property type="match status" value="2"/>
</dbReference>
<evidence type="ECO:0000256" key="1">
    <source>
        <dbReference type="ARBA" id="ARBA00004202"/>
    </source>
</evidence>
<evidence type="ECO:0000313" key="11">
    <source>
        <dbReference type="Proteomes" id="UP000761411"/>
    </source>
</evidence>
<dbReference type="EMBL" id="QTKX01000002">
    <property type="protein sequence ID" value="MBS8265870.1"/>
    <property type="molecule type" value="Genomic_DNA"/>
</dbReference>
<evidence type="ECO:0000313" key="10">
    <source>
        <dbReference type="EMBL" id="MBS8265870.1"/>
    </source>
</evidence>
<feature type="domain" description="ABC transporter" evidence="9">
    <location>
        <begin position="5"/>
        <end position="233"/>
    </location>
</feature>
<dbReference type="InterPro" id="IPR003439">
    <property type="entry name" value="ABC_transporter-like_ATP-bd"/>
</dbReference>
<organism evidence="10 11">
    <name type="scientific">Mesobacillus boroniphilus</name>
    <dbReference type="NCBI Taxonomy" id="308892"/>
    <lineage>
        <taxon>Bacteria</taxon>
        <taxon>Bacillati</taxon>
        <taxon>Bacillota</taxon>
        <taxon>Bacilli</taxon>
        <taxon>Bacillales</taxon>
        <taxon>Bacillaceae</taxon>
        <taxon>Mesobacillus</taxon>
    </lineage>
</organism>
<name>A0A944GYK3_9BACI</name>
<dbReference type="GO" id="GO:0042626">
    <property type="term" value="F:ATPase-coupled transmembrane transporter activity"/>
    <property type="evidence" value="ECO:0007669"/>
    <property type="project" value="TreeGrafter"/>
</dbReference>